<dbReference type="InterPro" id="IPR029001">
    <property type="entry name" value="ITPase-like_fam"/>
</dbReference>
<comment type="subcellular location">
    <subcellularLocation>
        <location evidence="1 9">Cytoplasm</location>
    </subcellularLocation>
</comment>
<dbReference type="GO" id="GO:0009117">
    <property type="term" value="P:nucleotide metabolic process"/>
    <property type="evidence" value="ECO:0007669"/>
    <property type="project" value="UniProtKB-KW"/>
</dbReference>
<comment type="similarity">
    <text evidence="7 9">Belongs to the Maf family. YceF subfamily.</text>
</comment>
<evidence type="ECO:0000256" key="8">
    <source>
        <dbReference type="ARBA" id="ARBA00068163"/>
    </source>
</evidence>
<dbReference type="Gene3D" id="3.90.950.10">
    <property type="match status" value="1"/>
</dbReference>
<dbReference type="GO" id="GO:0005737">
    <property type="term" value="C:cytoplasm"/>
    <property type="evidence" value="ECO:0007669"/>
    <property type="project" value="UniProtKB-SubCell"/>
</dbReference>
<dbReference type="EMBL" id="NIVS01000011">
    <property type="protein sequence ID" value="OWQ55676.1"/>
    <property type="molecule type" value="Genomic_DNA"/>
</dbReference>
<keyword evidence="3 9" id="KW-0378">Hydrolase</keyword>
<feature type="site" description="Important for substrate specificity" evidence="9">
    <location>
        <position position="12"/>
    </location>
</feature>
<evidence type="ECO:0000256" key="7">
    <source>
        <dbReference type="ARBA" id="ARBA00060749"/>
    </source>
</evidence>
<evidence type="ECO:0000256" key="1">
    <source>
        <dbReference type="ARBA" id="ARBA00004496"/>
    </source>
</evidence>
<feature type="active site" description="Proton acceptor" evidence="9">
    <location>
        <position position="69"/>
    </location>
</feature>
<dbReference type="NCBIfam" id="TIGR00172">
    <property type="entry name" value="maf"/>
    <property type="match status" value="1"/>
</dbReference>
<comment type="catalytic activity">
    <reaction evidence="5 9">
        <text>N(7)-methyl-GTP + H2O = N(7)-methyl-GMP + diphosphate + H(+)</text>
        <dbReference type="Rhea" id="RHEA:58744"/>
        <dbReference type="ChEBI" id="CHEBI:15377"/>
        <dbReference type="ChEBI" id="CHEBI:15378"/>
        <dbReference type="ChEBI" id="CHEBI:33019"/>
        <dbReference type="ChEBI" id="CHEBI:58285"/>
        <dbReference type="ChEBI" id="CHEBI:87133"/>
    </reaction>
</comment>
<name>A0A246HPX6_STEMA</name>
<gene>
    <name evidence="10" type="ORF">CEE60_05160</name>
</gene>
<keyword evidence="2 9" id="KW-0963">Cytoplasm</keyword>
<evidence type="ECO:0000313" key="10">
    <source>
        <dbReference type="EMBL" id="OWQ55676.1"/>
    </source>
</evidence>
<dbReference type="PIRSF" id="PIRSF006305">
    <property type="entry name" value="Maf"/>
    <property type="match status" value="1"/>
</dbReference>
<dbReference type="GO" id="GO:0047429">
    <property type="term" value="F:nucleoside triphosphate diphosphatase activity"/>
    <property type="evidence" value="ECO:0007669"/>
    <property type="project" value="InterPro"/>
</dbReference>
<feature type="site" description="Important for substrate specificity" evidence="9">
    <location>
        <position position="70"/>
    </location>
</feature>
<evidence type="ECO:0000256" key="3">
    <source>
        <dbReference type="ARBA" id="ARBA00022801"/>
    </source>
</evidence>
<sequence>MTPLLLASTSRYRRELLERLGLPLETARPEVDETPGPGEAPEAVAVRLARAKAEAVARLHPGRWVIGSDQVAELNGAPLGKPGTVEGAQAQLAAMSGQVVAFHTAVSLVRDGEALETCDLTRVHFRALSPAEIARYVAAEQPLDCAGSFKCEGLGITLFDAIENRDPTALIGLPLIAVSQLLRQAGYTLP</sequence>
<dbReference type="PANTHER" id="PTHR43213:SF10">
    <property type="entry name" value="7-METHYL-GTP PYROPHOSPHATASE"/>
    <property type="match status" value="1"/>
</dbReference>
<protein>
    <recommendedName>
        <fullName evidence="8 9">7-methyl-GTP pyrophosphatase</fullName>
        <shortName evidence="9">m(7)GTP pyrophosphatase</shortName>
        <ecNumber evidence="9">3.6.1.-</ecNumber>
    </recommendedName>
</protein>
<evidence type="ECO:0000256" key="5">
    <source>
        <dbReference type="ARBA" id="ARBA00050213"/>
    </source>
</evidence>
<dbReference type="Pfam" id="PF02545">
    <property type="entry name" value="Maf"/>
    <property type="match status" value="1"/>
</dbReference>
<proteinExistence type="inferred from homology"/>
<dbReference type="Proteomes" id="UP000198157">
    <property type="component" value="Unassembled WGS sequence"/>
</dbReference>
<evidence type="ECO:0000313" key="11">
    <source>
        <dbReference type="Proteomes" id="UP000198157"/>
    </source>
</evidence>
<accession>A0A246HPX6</accession>
<organism evidence="10 11">
    <name type="scientific">Stenotrophomonas maltophilia</name>
    <name type="common">Pseudomonas maltophilia</name>
    <name type="synonym">Xanthomonas maltophilia</name>
    <dbReference type="NCBI Taxonomy" id="40324"/>
    <lineage>
        <taxon>Bacteria</taxon>
        <taxon>Pseudomonadati</taxon>
        <taxon>Pseudomonadota</taxon>
        <taxon>Gammaproteobacteria</taxon>
        <taxon>Lysobacterales</taxon>
        <taxon>Lysobacteraceae</taxon>
        <taxon>Stenotrophomonas</taxon>
        <taxon>Stenotrophomonas maltophilia group</taxon>
    </lineage>
</organism>
<dbReference type="HAMAP" id="MF_00528">
    <property type="entry name" value="Maf"/>
    <property type="match status" value="1"/>
</dbReference>
<dbReference type="CDD" id="cd00555">
    <property type="entry name" value="Maf"/>
    <property type="match status" value="1"/>
</dbReference>
<comment type="caution">
    <text evidence="9">Lacks conserved residue(s) required for the propagation of feature annotation.</text>
</comment>
<keyword evidence="4 9" id="KW-0546">Nucleotide metabolism</keyword>
<dbReference type="EC" id="3.6.1.-" evidence="9"/>
<evidence type="ECO:0000256" key="9">
    <source>
        <dbReference type="HAMAP-Rule" id="MF_00528"/>
    </source>
</evidence>
<comment type="cofactor">
    <cofactor evidence="9">
        <name>a divalent metal cation</name>
        <dbReference type="ChEBI" id="CHEBI:60240"/>
    </cofactor>
</comment>
<dbReference type="FunFam" id="3.90.950.10:FF:000005">
    <property type="entry name" value="7-methyl-GTP pyrophosphatase"/>
    <property type="match status" value="1"/>
</dbReference>
<dbReference type="AlphaFoldDB" id="A0A246HPX6"/>
<comment type="caution">
    <text evidence="10">The sequence shown here is derived from an EMBL/GenBank/DDBJ whole genome shotgun (WGS) entry which is preliminary data.</text>
</comment>
<dbReference type="SUPFAM" id="SSF52972">
    <property type="entry name" value="ITPase-like"/>
    <property type="match status" value="1"/>
</dbReference>
<evidence type="ECO:0000256" key="2">
    <source>
        <dbReference type="ARBA" id="ARBA00022490"/>
    </source>
</evidence>
<evidence type="ECO:0000256" key="6">
    <source>
        <dbReference type="ARBA" id="ARBA00053369"/>
    </source>
</evidence>
<evidence type="ECO:0000256" key="4">
    <source>
        <dbReference type="ARBA" id="ARBA00023080"/>
    </source>
</evidence>
<reference evidence="10 11" key="1">
    <citation type="submission" date="2017-06" db="EMBL/GenBank/DDBJ databases">
        <authorList>
            <person name="Kim H.J."/>
            <person name="Triplett B.A."/>
        </authorList>
    </citation>
    <scope>NUCLEOTIDE SEQUENCE [LARGE SCALE GENOMIC DNA]</scope>
    <source>
        <strain evidence="10 11">13146</strain>
    </source>
</reference>
<dbReference type="PANTHER" id="PTHR43213">
    <property type="entry name" value="BIFUNCTIONAL DTTP/UTP PYROPHOSPHATASE/METHYLTRANSFERASE PROTEIN-RELATED"/>
    <property type="match status" value="1"/>
</dbReference>
<feature type="site" description="Important for substrate specificity" evidence="9">
    <location>
        <position position="152"/>
    </location>
</feature>
<comment type="function">
    <text evidence="6 9">Nucleoside triphosphate pyrophosphatase that hydrolyzes 7-methyl-GTP (m(7)GTP). May have a dual role in cell division arrest and in preventing the incorporation of modified nucleotides into cellular nucleic acids.</text>
</comment>
<dbReference type="OrthoDB" id="9813694at2"/>
<dbReference type="InterPro" id="IPR003697">
    <property type="entry name" value="Maf-like"/>
</dbReference>